<dbReference type="InterPro" id="IPR036393">
    <property type="entry name" value="AceGlu_kinase-like_sf"/>
</dbReference>
<sequence length="290" mass="32059">MELLKWAAQEVINSVKVSKRSREGNNEVWNNFGGDGFGATCIAVTTLNLEIVRASTREGIPSIWMPSFLHGWLTHERNVISADVFMMEKVIDSGFVPVLHKNAMLDEVLDCTILDGDIFMGYAINMVDLRCHHLFTRTTARYGLRGTLSYYLFGELEVYQAREDMKKACFYARHDVVSLDDDNGNNTISSQANNIDPSFSLVVLVSHTDKGMNAGMEDLNHADQRKVNEISTASGLGRWKAQVQAPASKLSAYDGVPANQSMNTSPYSGLSSSIFVFSHPIATGFSVESD</sequence>
<name>A5B0E5_VITVI</name>
<gene>
    <name evidence="1" type="ORF">VITISV_022202</name>
</gene>
<dbReference type="EMBL" id="AM442350">
    <property type="protein sequence ID" value="CAN63019.1"/>
    <property type="molecule type" value="Genomic_DNA"/>
</dbReference>
<reference evidence="1" key="1">
    <citation type="journal article" date="2007" name="PLoS ONE">
        <title>The first genome sequence of an elite grapevine cultivar (Pinot noir Vitis vinifera L.): coping with a highly heterozygous genome.</title>
        <authorList>
            <person name="Velasco R."/>
            <person name="Zharkikh A."/>
            <person name="Troggio M."/>
            <person name="Cartwright D.A."/>
            <person name="Cestaro A."/>
            <person name="Pruss D."/>
            <person name="Pindo M."/>
            <person name="FitzGerald L.M."/>
            <person name="Vezzulli S."/>
            <person name="Reid J."/>
            <person name="Malacarne G."/>
            <person name="Iliev D."/>
            <person name="Coppola G."/>
            <person name="Wardell B."/>
            <person name="Micheletti D."/>
            <person name="Macalma T."/>
            <person name="Facci M."/>
            <person name="Mitchell J.T."/>
            <person name="Perazzolli M."/>
            <person name="Eldredge G."/>
            <person name="Gatto P."/>
            <person name="Oyzerski R."/>
            <person name="Moretto M."/>
            <person name="Gutin N."/>
            <person name="Stefanini M."/>
            <person name="Chen Y."/>
            <person name="Segala C."/>
            <person name="Davenport C."/>
            <person name="Dematte L."/>
            <person name="Mraz A."/>
            <person name="Battilana J."/>
            <person name="Stormo K."/>
            <person name="Costa F."/>
            <person name="Tao Q."/>
            <person name="Si-Ammour A."/>
            <person name="Harkins T."/>
            <person name="Lackey A."/>
            <person name="Perbost C."/>
            <person name="Taillon B."/>
            <person name="Stella A."/>
            <person name="Solovyev V."/>
            <person name="Fawcett J.A."/>
            <person name="Sterck L."/>
            <person name="Vandepoele K."/>
            <person name="Grando S.M."/>
            <person name="Toppo S."/>
            <person name="Moser C."/>
            <person name="Lanchbury J."/>
            <person name="Bogden R."/>
            <person name="Skolnick M."/>
            <person name="Sgaramella V."/>
            <person name="Bhatnagar S.K."/>
            <person name="Fontana P."/>
            <person name="Gutin A."/>
            <person name="Van de Peer Y."/>
            <person name="Salamini F."/>
            <person name="Viola R."/>
        </authorList>
    </citation>
    <scope>NUCLEOTIDE SEQUENCE</scope>
</reference>
<dbReference type="AlphaFoldDB" id="A5B0E5"/>
<dbReference type="PANTHER" id="PTHR33566:SF1">
    <property type="entry name" value="EN_SPM-LIKE TRANSPOSON-RELATED"/>
    <property type="match status" value="1"/>
</dbReference>
<dbReference type="ExpressionAtlas" id="A5B0E5">
    <property type="expression patterns" value="baseline and differential"/>
</dbReference>
<dbReference type="OrthoDB" id="10036779at2759"/>
<protein>
    <submittedName>
        <fullName evidence="1">Uncharacterized protein</fullName>
    </submittedName>
</protein>
<organism evidence="1">
    <name type="scientific">Vitis vinifera</name>
    <name type="common">Grape</name>
    <dbReference type="NCBI Taxonomy" id="29760"/>
    <lineage>
        <taxon>Eukaryota</taxon>
        <taxon>Viridiplantae</taxon>
        <taxon>Streptophyta</taxon>
        <taxon>Embryophyta</taxon>
        <taxon>Tracheophyta</taxon>
        <taxon>Spermatophyta</taxon>
        <taxon>Magnoliopsida</taxon>
        <taxon>eudicotyledons</taxon>
        <taxon>Gunneridae</taxon>
        <taxon>Pentapetalae</taxon>
        <taxon>rosids</taxon>
        <taxon>Vitales</taxon>
        <taxon>Vitaceae</taxon>
        <taxon>Viteae</taxon>
        <taxon>Vitis</taxon>
    </lineage>
</organism>
<accession>A5B0E5</accession>
<dbReference type="Gene3D" id="3.40.1160.10">
    <property type="entry name" value="Acetylglutamate kinase-like"/>
    <property type="match status" value="1"/>
</dbReference>
<proteinExistence type="predicted"/>
<dbReference type="PANTHER" id="PTHR33566">
    <property type="entry name" value="EN/SPM-LIKE TRANSPOSON-RELATED"/>
    <property type="match status" value="1"/>
</dbReference>
<evidence type="ECO:0000313" key="1">
    <source>
        <dbReference type="EMBL" id="CAN63019.1"/>
    </source>
</evidence>